<name>A0A840LDP1_9BURK</name>
<organism evidence="3 4">
    <name type="scientific">Roseateles oligotrophus</name>
    <dbReference type="NCBI Taxonomy" id="1769250"/>
    <lineage>
        <taxon>Bacteria</taxon>
        <taxon>Pseudomonadati</taxon>
        <taxon>Pseudomonadota</taxon>
        <taxon>Betaproteobacteria</taxon>
        <taxon>Burkholderiales</taxon>
        <taxon>Sphaerotilaceae</taxon>
        <taxon>Roseateles</taxon>
    </lineage>
</organism>
<dbReference type="PANTHER" id="PTHR31088:SF6">
    <property type="entry name" value="PHAGE SHOCK PROTEIN A"/>
    <property type="match status" value="1"/>
</dbReference>
<evidence type="ECO:0000256" key="1">
    <source>
        <dbReference type="ARBA" id="ARBA00043985"/>
    </source>
</evidence>
<dbReference type="GO" id="GO:0009271">
    <property type="term" value="P:phage shock"/>
    <property type="evidence" value="ECO:0007669"/>
    <property type="project" value="TreeGrafter"/>
</dbReference>
<feature type="coiled-coil region" evidence="2">
    <location>
        <begin position="37"/>
        <end position="85"/>
    </location>
</feature>
<dbReference type="EMBL" id="JACHLP010000011">
    <property type="protein sequence ID" value="MBB4845821.1"/>
    <property type="molecule type" value="Genomic_DNA"/>
</dbReference>
<accession>A0A840LDP1</accession>
<evidence type="ECO:0000313" key="4">
    <source>
        <dbReference type="Proteomes" id="UP000562027"/>
    </source>
</evidence>
<dbReference type="Pfam" id="PF04012">
    <property type="entry name" value="PspA_IM30"/>
    <property type="match status" value="1"/>
</dbReference>
<sequence length="230" mass="25365">MAETLRSRVTRAMAGGVHALLDRIEERAPEAMMEQALRELDQVVDEVRHELGRLTANRHLAQQRHAELNRQHDTLKAQIELALGQRREDLARAAVGRQLDIETQLPLLETNLAELAQQEGEHRGYVDALLAKRREMEAALSQFRQSRAAMANTPSGSAAGSTAAQIEQRLAGATGAFDRIYERQTGLDGPARAGRLADASKLQSLEELLRQTQIEARLAQLKQPGSDGQA</sequence>
<dbReference type="GO" id="GO:0005829">
    <property type="term" value="C:cytosol"/>
    <property type="evidence" value="ECO:0007669"/>
    <property type="project" value="TreeGrafter"/>
</dbReference>
<keyword evidence="2" id="KW-0175">Coiled coil</keyword>
<comment type="similarity">
    <text evidence="1">Belongs to the PspA/Vipp/IM30 family.</text>
</comment>
<comment type="caution">
    <text evidence="3">The sequence shown here is derived from an EMBL/GenBank/DDBJ whole genome shotgun (WGS) entry which is preliminary data.</text>
</comment>
<evidence type="ECO:0000256" key="2">
    <source>
        <dbReference type="SAM" id="Coils"/>
    </source>
</evidence>
<evidence type="ECO:0000313" key="3">
    <source>
        <dbReference type="EMBL" id="MBB4845821.1"/>
    </source>
</evidence>
<protein>
    <submittedName>
        <fullName evidence="3">Phage shock protein A</fullName>
    </submittedName>
</protein>
<dbReference type="RefSeq" id="WP_184304099.1">
    <property type="nucleotide sequence ID" value="NZ_JACHLP010000011.1"/>
</dbReference>
<gene>
    <name evidence="3" type="ORF">HNP55_004373</name>
</gene>
<keyword evidence="4" id="KW-1185">Reference proteome</keyword>
<reference evidence="3 4" key="1">
    <citation type="submission" date="2020-08" db="EMBL/GenBank/DDBJ databases">
        <title>Functional genomics of gut bacteria from endangered species of beetles.</title>
        <authorList>
            <person name="Carlos-Shanley C."/>
        </authorList>
    </citation>
    <scope>NUCLEOTIDE SEQUENCE [LARGE SCALE GENOMIC DNA]</scope>
    <source>
        <strain evidence="3 4">S00239</strain>
    </source>
</reference>
<dbReference type="PANTHER" id="PTHR31088">
    <property type="entry name" value="MEMBRANE-ASSOCIATED PROTEIN VIPP1, CHLOROPLASTIC"/>
    <property type="match status" value="1"/>
</dbReference>
<proteinExistence type="inferred from homology"/>
<dbReference type="InterPro" id="IPR007157">
    <property type="entry name" value="PspA_VIPP1"/>
</dbReference>
<dbReference type="Proteomes" id="UP000562027">
    <property type="component" value="Unassembled WGS sequence"/>
</dbReference>
<dbReference type="AlphaFoldDB" id="A0A840LDP1"/>